<dbReference type="InterPro" id="IPR018062">
    <property type="entry name" value="HTH_AraC-typ_CS"/>
</dbReference>
<accession>A0A0C1QDW2</accession>
<dbReference type="SMART" id="SM00342">
    <property type="entry name" value="HTH_ARAC"/>
    <property type="match status" value="1"/>
</dbReference>
<keyword evidence="3" id="KW-0804">Transcription</keyword>
<dbReference type="Gene3D" id="1.10.10.60">
    <property type="entry name" value="Homeodomain-like"/>
    <property type="match status" value="2"/>
</dbReference>
<dbReference type="GO" id="GO:0043565">
    <property type="term" value="F:sequence-specific DNA binding"/>
    <property type="evidence" value="ECO:0007669"/>
    <property type="project" value="InterPro"/>
</dbReference>
<dbReference type="Proteomes" id="UP000031327">
    <property type="component" value="Unassembled WGS sequence"/>
</dbReference>
<dbReference type="PANTHER" id="PTHR43280:SF2">
    <property type="entry name" value="HTH-TYPE TRANSCRIPTIONAL REGULATOR EXSA"/>
    <property type="match status" value="1"/>
</dbReference>
<dbReference type="PANTHER" id="PTHR43280">
    <property type="entry name" value="ARAC-FAMILY TRANSCRIPTIONAL REGULATOR"/>
    <property type="match status" value="1"/>
</dbReference>
<dbReference type="Pfam" id="PF12833">
    <property type="entry name" value="HTH_18"/>
    <property type="match status" value="1"/>
</dbReference>
<reference evidence="5 6" key="1">
    <citation type="submission" date="2014-12" db="EMBL/GenBank/DDBJ databases">
        <title>Draft Genome Sequence of Pseudoalteromonas luteoviolacea HI1.</title>
        <authorList>
            <person name="Asahina A.Y."/>
            <person name="Hadfield M.G."/>
        </authorList>
    </citation>
    <scope>NUCLEOTIDE SEQUENCE [LARGE SCALE GENOMIC DNA]</scope>
    <source>
        <strain evidence="5 6">HI1</strain>
    </source>
</reference>
<comment type="caution">
    <text evidence="5">The sequence shown here is derived from an EMBL/GenBank/DDBJ whole genome shotgun (WGS) entry which is preliminary data.</text>
</comment>
<evidence type="ECO:0000256" key="3">
    <source>
        <dbReference type="ARBA" id="ARBA00023163"/>
    </source>
</evidence>
<dbReference type="InterPro" id="IPR054015">
    <property type="entry name" value="ExsA-like_N"/>
</dbReference>
<dbReference type="PRINTS" id="PR00032">
    <property type="entry name" value="HTHARAC"/>
</dbReference>
<dbReference type="AlphaFoldDB" id="A0A0C1QDW2"/>
<evidence type="ECO:0000256" key="2">
    <source>
        <dbReference type="ARBA" id="ARBA00023125"/>
    </source>
</evidence>
<proteinExistence type="predicted"/>
<dbReference type="OrthoDB" id="6146868at2"/>
<dbReference type="PROSITE" id="PS01124">
    <property type="entry name" value="HTH_ARAC_FAMILY_2"/>
    <property type="match status" value="1"/>
</dbReference>
<gene>
    <name evidence="5" type="ORF">JF50_10150</name>
</gene>
<name>A0A0C1QDW2_9GAMM</name>
<sequence>MTSEHTPVLKTLRYNAQVVMGLRQFSAPLTYQDGLVNEARLIHIFKGQSSLICAGKTISLEPGDTLLMKADNFINRWLDSPQGNAVEFVGVRLTQSLIQSIYEKSLPEKFVSNYSYMGGSRCDSAAVIPKHTLLNGYFTLLKQYIAQPDGITDTLIALKIQELIELIIQVDVNGQFTPLLSELFLPKQPKLQKVVQAHLYSPLKVEEMAFLCHMSTSTFNRKFKQVYGTSANKYLVLKRLEKAEQLINTTNERVTDIALECGFEELSYFSRAFKKHFNITPSELRKTRSD</sequence>
<keyword evidence="2" id="KW-0238">DNA-binding</keyword>
<dbReference type="SUPFAM" id="SSF46689">
    <property type="entry name" value="Homeodomain-like"/>
    <property type="match status" value="2"/>
</dbReference>
<dbReference type="InterPro" id="IPR020449">
    <property type="entry name" value="Tscrpt_reg_AraC-type_HTH"/>
</dbReference>
<evidence type="ECO:0000313" key="5">
    <source>
        <dbReference type="EMBL" id="KID57540.1"/>
    </source>
</evidence>
<evidence type="ECO:0000256" key="1">
    <source>
        <dbReference type="ARBA" id="ARBA00023015"/>
    </source>
</evidence>
<dbReference type="Pfam" id="PF22200">
    <property type="entry name" value="ExsA_N"/>
    <property type="match status" value="1"/>
</dbReference>
<organism evidence="5 6">
    <name type="scientific">Pseudoalteromonas luteoviolacea</name>
    <dbReference type="NCBI Taxonomy" id="43657"/>
    <lineage>
        <taxon>Bacteria</taxon>
        <taxon>Pseudomonadati</taxon>
        <taxon>Pseudomonadota</taxon>
        <taxon>Gammaproteobacteria</taxon>
        <taxon>Alteromonadales</taxon>
        <taxon>Pseudoalteromonadaceae</taxon>
        <taxon>Pseudoalteromonas</taxon>
    </lineage>
</organism>
<feature type="domain" description="HTH araC/xylS-type" evidence="4">
    <location>
        <begin position="189"/>
        <end position="287"/>
    </location>
</feature>
<dbReference type="GO" id="GO:0003700">
    <property type="term" value="F:DNA-binding transcription factor activity"/>
    <property type="evidence" value="ECO:0007669"/>
    <property type="project" value="InterPro"/>
</dbReference>
<dbReference type="EMBL" id="JWIC01000005">
    <property type="protein sequence ID" value="KID57540.1"/>
    <property type="molecule type" value="Genomic_DNA"/>
</dbReference>
<evidence type="ECO:0000313" key="6">
    <source>
        <dbReference type="Proteomes" id="UP000031327"/>
    </source>
</evidence>
<keyword evidence="1" id="KW-0805">Transcription regulation</keyword>
<evidence type="ECO:0000259" key="4">
    <source>
        <dbReference type="PROSITE" id="PS01124"/>
    </source>
</evidence>
<protein>
    <recommendedName>
        <fullName evidence="4">HTH araC/xylS-type domain-containing protein</fullName>
    </recommendedName>
</protein>
<dbReference type="InterPro" id="IPR009057">
    <property type="entry name" value="Homeodomain-like_sf"/>
</dbReference>
<dbReference type="PROSITE" id="PS00041">
    <property type="entry name" value="HTH_ARAC_FAMILY_1"/>
    <property type="match status" value="1"/>
</dbReference>
<dbReference type="InterPro" id="IPR018060">
    <property type="entry name" value="HTH_AraC"/>
</dbReference>
<dbReference type="RefSeq" id="WP_039609311.1">
    <property type="nucleotide sequence ID" value="NZ_JWIC01000005.1"/>
</dbReference>